<evidence type="ECO:0000259" key="2">
    <source>
        <dbReference type="Pfam" id="PF13590"/>
    </source>
</evidence>
<sequence>MKTKHLLFLTGLLVFTLFGCGPAVQTVKMSDEDLSKYSTFAYLPNSNFDDSNIGYNDKTVGSKVIERVNSNLSKAGYTLDRENPDLLVLIRTKTDTETETYTDPIYATYPYADLTPAVSPYYDPFYYTNYYDYNQIVGYETDVYKYKEGTLIVDLVDRKSKKVIWRGTASDQIYKDNNSKAISTYVDDIFDQFPNVAGY</sequence>
<comment type="caution">
    <text evidence="3">The sequence shown here is derived from an EMBL/GenBank/DDBJ whole genome shotgun (WGS) entry which is preliminary data.</text>
</comment>
<keyword evidence="4" id="KW-1185">Reference proteome</keyword>
<keyword evidence="1" id="KW-0732">Signal</keyword>
<dbReference type="EMBL" id="JBHUHY010000002">
    <property type="protein sequence ID" value="MFD2185780.1"/>
    <property type="molecule type" value="Genomic_DNA"/>
</dbReference>
<protein>
    <submittedName>
        <fullName evidence="3">DUF4136 domain-containing protein</fullName>
    </submittedName>
</protein>
<feature type="domain" description="DUF4136" evidence="2">
    <location>
        <begin position="30"/>
        <end position="194"/>
    </location>
</feature>
<reference evidence="4" key="1">
    <citation type="journal article" date="2019" name="Int. J. Syst. Evol. Microbiol.">
        <title>The Global Catalogue of Microorganisms (GCM) 10K type strain sequencing project: providing services to taxonomists for standard genome sequencing and annotation.</title>
        <authorList>
            <consortium name="The Broad Institute Genomics Platform"/>
            <consortium name="The Broad Institute Genome Sequencing Center for Infectious Disease"/>
            <person name="Wu L."/>
            <person name="Ma J."/>
        </authorList>
    </citation>
    <scope>NUCLEOTIDE SEQUENCE [LARGE SCALE GENOMIC DNA]</scope>
    <source>
        <strain evidence="4">DT92</strain>
    </source>
</reference>
<dbReference type="Proteomes" id="UP001597344">
    <property type="component" value="Unassembled WGS sequence"/>
</dbReference>
<dbReference type="PROSITE" id="PS51257">
    <property type="entry name" value="PROKAR_LIPOPROTEIN"/>
    <property type="match status" value="1"/>
</dbReference>
<dbReference type="InterPro" id="IPR025411">
    <property type="entry name" value="DUF4136"/>
</dbReference>
<proteinExistence type="predicted"/>
<evidence type="ECO:0000313" key="3">
    <source>
        <dbReference type="EMBL" id="MFD2185780.1"/>
    </source>
</evidence>
<accession>A0ABW5AU29</accession>
<dbReference type="Gene3D" id="3.30.160.670">
    <property type="match status" value="1"/>
</dbReference>
<dbReference type="RefSeq" id="WP_378318750.1">
    <property type="nucleotide sequence ID" value="NZ_JBHUHY010000002.1"/>
</dbReference>
<organism evidence="3 4">
    <name type="scientific">Aquimarina celericrescens</name>
    <dbReference type="NCBI Taxonomy" id="1964542"/>
    <lineage>
        <taxon>Bacteria</taxon>
        <taxon>Pseudomonadati</taxon>
        <taxon>Bacteroidota</taxon>
        <taxon>Flavobacteriia</taxon>
        <taxon>Flavobacteriales</taxon>
        <taxon>Flavobacteriaceae</taxon>
        <taxon>Aquimarina</taxon>
    </lineage>
</organism>
<evidence type="ECO:0000313" key="4">
    <source>
        <dbReference type="Proteomes" id="UP001597344"/>
    </source>
</evidence>
<feature type="signal peptide" evidence="1">
    <location>
        <begin position="1"/>
        <end position="19"/>
    </location>
</feature>
<name>A0ABW5AU29_9FLAO</name>
<feature type="chain" id="PRO_5045261673" evidence="1">
    <location>
        <begin position="20"/>
        <end position="199"/>
    </location>
</feature>
<evidence type="ECO:0000256" key="1">
    <source>
        <dbReference type="SAM" id="SignalP"/>
    </source>
</evidence>
<dbReference type="Pfam" id="PF13590">
    <property type="entry name" value="DUF4136"/>
    <property type="match status" value="1"/>
</dbReference>
<gene>
    <name evidence="3" type="ORF">ACFSJT_03185</name>
</gene>